<proteinExistence type="predicted"/>
<evidence type="ECO:0000313" key="5">
    <source>
        <dbReference type="EMBL" id="PJE51277.1"/>
    </source>
</evidence>
<dbReference type="Proteomes" id="UP000228496">
    <property type="component" value="Unassembled WGS sequence"/>
</dbReference>
<feature type="region of interest" description="Disordered" evidence="2">
    <location>
        <begin position="338"/>
        <end position="375"/>
    </location>
</feature>
<dbReference type="Pfam" id="PF18915">
    <property type="entry name" value="DUF5667"/>
    <property type="match status" value="1"/>
</dbReference>
<feature type="domain" description="DUF5667" evidence="4">
    <location>
        <begin position="90"/>
        <end position="202"/>
    </location>
</feature>
<protein>
    <recommendedName>
        <fullName evidence="4">DUF5667 domain-containing protein</fullName>
    </recommendedName>
</protein>
<evidence type="ECO:0000313" key="6">
    <source>
        <dbReference type="Proteomes" id="UP000228496"/>
    </source>
</evidence>
<feature type="compositionally biased region" description="Acidic residues" evidence="2">
    <location>
        <begin position="346"/>
        <end position="358"/>
    </location>
</feature>
<keyword evidence="3" id="KW-1133">Transmembrane helix</keyword>
<accession>A0A2J0Q831</accession>
<evidence type="ECO:0000256" key="3">
    <source>
        <dbReference type="SAM" id="Phobius"/>
    </source>
</evidence>
<evidence type="ECO:0000259" key="4">
    <source>
        <dbReference type="Pfam" id="PF18915"/>
    </source>
</evidence>
<feature type="compositionally biased region" description="Polar residues" evidence="2">
    <location>
        <begin position="365"/>
        <end position="375"/>
    </location>
</feature>
<gene>
    <name evidence="5" type="ORF">COV29_00780</name>
</gene>
<evidence type="ECO:0000256" key="2">
    <source>
        <dbReference type="SAM" id="MobiDB-lite"/>
    </source>
</evidence>
<comment type="caution">
    <text evidence="5">The sequence shown here is derived from an EMBL/GenBank/DDBJ whole genome shotgun (WGS) entry which is preliminary data.</text>
</comment>
<reference evidence="5 6" key="1">
    <citation type="submission" date="2017-09" db="EMBL/GenBank/DDBJ databases">
        <title>Depth-based differentiation of microbial function through sediment-hosted aquifers and enrichment of novel symbionts in the deep terrestrial subsurface.</title>
        <authorList>
            <person name="Probst A.J."/>
            <person name="Ladd B."/>
            <person name="Jarett J.K."/>
            <person name="Geller-Mcgrath D.E."/>
            <person name="Sieber C.M."/>
            <person name="Emerson J.B."/>
            <person name="Anantharaman K."/>
            <person name="Thomas B.C."/>
            <person name="Malmstrom R."/>
            <person name="Stieglmeier M."/>
            <person name="Klingl A."/>
            <person name="Woyke T."/>
            <person name="Ryan C.M."/>
            <person name="Banfield J.F."/>
        </authorList>
    </citation>
    <scope>NUCLEOTIDE SEQUENCE [LARGE SCALE GENOMIC DNA]</scope>
    <source>
        <strain evidence="5">CG10_big_fil_rev_8_21_14_0_10_36_16</strain>
    </source>
</reference>
<dbReference type="InterPro" id="IPR043725">
    <property type="entry name" value="DUF5667"/>
</dbReference>
<name>A0A2J0Q831_9BACT</name>
<organism evidence="5 6">
    <name type="scientific">Candidatus Yanofskybacteria bacterium CG10_big_fil_rev_8_21_14_0_10_36_16</name>
    <dbReference type="NCBI Taxonomy" id="1975096"/>
    <lineage>
        <taxon>Bacteria</taxon>
        <taxon>Candidatus Yanofskyibacteriota</taxon>
    </lineage>
</organism>
<keyword evidence="1" id="KW-0175">Coiled coil</keyword>
<feature type="coiled-coil region" evidence="1">
    <location>
        <begin position="116"/>
        <end position="171"/>
    </location>
</feature>
<keyword evidence="3" id="KW-0472">Membrane</keyword>
<evidence type="ECO:0000256" key="1">
    <source>
        <dbReference type="SAM" id="Coils"/>
    </source>
</evidence>
<feature type="transmembrane region" description="Helical" evidence="3">
    <location>
        <begin position="65"/>
        <end position="87"/>
    </location>
</feature>
<keyword evidence="3" id="KW-0812">Transmembrane</keyword>
<dbReference type="EMBL" id="PCXQ01000003">
    <property type="protein sequence ID" value="PJE51277.1"/>
    <property type="molecule type" value="Genomic_DNA"/>
</dbReference>
<dbReference type="AlphaFoldDB" id="A0A2J0Q831"/>
<sequence>MKIEEFIKKSKAIKLSSRQKTQMREKILLYIKNNPEIKTDLIRHKKTEVTTASWSKLFLNYKFNYSYIMPIAIIIAVIFGGGVSFAAENSLPGDTLYPIKTGINEEVRGWIALSDEAEAKWQYRLAERRLEEAEEIAVNSELKEEVRLNIENNFEKHNEKIELLIAELESKDKLNAAVDLNSRLESSLKAHEQILLKLGQESDDENEEEQVNSVAAKVRLKISKAAKRRSEIEAKTSAETSINPNIKEATAGAMTAAENKLQEVKTFIEESKNRVNENVSAKAEAKFNSAIEVMAEANTEMEEEHYGEAFNLYHKASRLAQEAKLIVEASRNMNLEININGNHDDANEDETKEQDEENKDGNYDANGSINIELSL</sequence>